<dbReference type="SUPFAM" id="SSF101498">
    <property type="entry name" value="Anti-sigma factor FlgM"/>
    <property type="match status" value="1"/>
</dbReference>
<reference evidence="11 12" key="1">
    <citation type="submission" date="2024-04" db="EMBL/GenBank/DDBJ databases">
        <authorList>
            <person name="Abashina T."/>
            <person name="Shaikin A."/>
        </authorList>
    </citation>
    <scope>NUCLEOTIDE SEQUENCE [LARGE SCALE GENOMIC DNA]</scope>
    <source>
        <strain evidence="11 12">AAFK</strain>
    </source>
</reference>
<keyword evidence="3" id="KW-0678">Repressor</keyword>
<evidence type="ECO:0000313" key="12">
    <source>
        <dbReference type="Proteomes" id="UP001446205"/>
    </source>
</evidence>
<dbReference type="Proteomes" id="UP001446205">
    <property type="component" value="Unassembled WGS sequence"/>
</dbReference>
<accession>A0ABU9DAP1</accession>
<evidence type="ECO:0000313" key="11">
    <source>
        <dbReference type="EMBL" id="MEK8090591.1"/>
    </source>
</evidence>
<keyword evidence="12" id="KW-1185">Reference proteome</keyword>
<evidence type="ECO:0000256" key="6">
    <source>
        <dbReference type="ARBA" id="ARBA00023163"/>
    </source>
</evidence>
<comment type="caution">
    <text evidence="11">The sequence shown here is derived from an EMBL/GenBank/DDBJ whole genome shotgun (WGS) entry which is preliminary data.</text>
</comment>
<evidence type="ECO:0000256" key="5">
    <source>
        <dbReference type="ARBA" id="ARBA00023015"/>
    </source>
</evidence>
<evidence type="ECO:0000256" key="9">
    <source>
        <dbReference type="SAM" id="MobiDB-lite"/>
    </source>
</evidence>
<keyword evidence="11" id="KW-0969">Cilium</keyword>
<evidence type="ECO:0000256" key="7">
    <source>
        <dbReference type="ARBA" id="ARBA00024739"/>
    </source>
</evidence>
<keyword evidence="11" id="KW-0966">Cell projection</keyword>
<protein>
    <recommendedName>
        <fullName evidence="2">Negative regulator of flagellin synthesis</fullName>
    </recommendedName>
    <alternativeName>
        <fullName evidence="8">Anti-sigma-28 factor</fullName>
    </alternativeName>
</protein>
<proteinExistence type="inferred from homology"/>
<evidence type="ECO:0000256" key="1">
    <source>
        <dbReference type="ARBA" id="ARBA00005322"/>
    </source>
</evidence>
<gene>
    <name evidence="11" type="primary">flgM</name>
    <name evidence="11" type="ORF">WOB96_12580</name>
</gene>
<comment type="function">
    <text evidence="7">Responsible for the coupling of flagellin expression to flagellar assembly by preventing expression of the flagellin genes when a component of the middle class of proteins is defective. It negatively regulates flagellar genes by inhibiting the activity of FliA by directly binding to FliA.</text>
</comment>
<dbReference type="InterPro" id="IPR007412">
    <property type="entry name" value="FlgM"/>
</dbReference>
<evidence type="ECO:0000256" key="2">
    <source>
        <dbReference type="ARBA" id="ARBA00017823"/>
    </source>
</evidence>
<dbReference type="NCBIfam" id="TIGR03824">
    <property type="entry name" value="FlgM_jcvi"/>
    <property type="match status" value="1"/>
</dbReference>
<dbReference type="EMBL" id="JBBPCO010000013">
    <property type="protein sequence ID" value="MEK8090591.1"/>
    <property type="molecule type" value="Genomic_DNA"/>
</dbReference>
<organism evidence="11 12">
    <name type="scientific">Thermithiobacillus plumbiphilus</name>
    <dbReference type="NCBI Taxonomy" id="1729899"/>
    <lineage>
        <taxon>Bacteria</taxon>
        <taxon>Pseudomonadati</taxon>
        <taxon>Pseudomonadota</taxon>
        <taxon>Acidithiobacillia</taxon>
        <taxon>Acidithiobacillales</taxon>
        <taxon>Thermithiobacillaceae</taxon>
        <taxon>Thermithiobacillus</taxon>
    </lineage>
</organism>
<dbReference type="InterPro" id="IPR035890">
    <property type="entry name" value="Anti-sigma-28_factor_FlgM_sf"/>
</dbReference>
<feature type="compositionally biased region" description="Polar residues" evidence="9">
    <location>
        <begin position="7"/>
        <end position="25"/>
    </location>
</feature>
<dbReference type="RefSeq" id="WP_341371646.1">
    <property type="nucleotide sequence ID" value="NZ_JBBPCO010000013.1"/>
</dbReference>
<keyword evidence="4" id="KW-1005">Bacterial flagellum biogenesis</keyword>
<evidence type="ECO:0000256" key="8">
    <source>
        <dbReference type="ARBA" id="ARBA00030117"/>
    </source>
</evidence>
<evidence type="ECO:0000256" key="3">
    <source>
        <dbReference type="ARBA" id="ARBA00022491"/>
    </source>
</evidence>
<keyword evidence="5" id="KW-0805">Transcription regulation</keyword>
<sequence length="96" mass="9963">MKIDSSGLYSPQVGTSSHPQATTAGTGKAEPQKPGTPGDQVSLSPAAQALQANREAPVDQDRVNAIRQAIASGQYQVDSESLAKKLLAYARLANEG</sequence>
<keyword evidence="6" id="KW-0804">Transcription</keyword>
<dbReference type="Pfam" id="PF04316">
    <property type="entry name" value="FlgM"/>
    <property type="match status" value="1"/>
</dbReference>
<comment type="similarity">
    <text evidence="1">Belongs to the FlgM family.</text>
</comment>
<evidence type="ECO:0000256" key="4">
    <source>
        <dbReference type="ARBA" id="ARBA00022795"/>
    </source>
</evidence>
<dbReference type="InterPro" id="IPR031316">
    <property type="entry name" value="FlgM_C"/>
</dbReference>
<keyword evidence="11" id="KW-0282">Flagellum</keyword>
<name>A0ABU9DAP1_9PROT</name>
<feature type="region of interest" description="Disordered" evidence="9">
    <location>
        <begin position="1"/>
        <end position="42"/>
    </location>
</feature>
<evidence type="ECO:0000259" key="10">
    <source>
        <dbReference type="Pfam" id="PF04316"/>
    </source>
</evidence>
<feature type="domain" description="Anti-sigma-28 factor FlgM C-terminal" evidence="10">
    <location>
        <begin position="39"/>
        <end position="87"/>
    </location>
</feature>